<evidence type="ECO:0000256" key="2">
    <source>
        <dbReference type="SAM" id="Phobius"/>
    </source>
</evidence>
<feature type="compositionally biased region" description="Acidic residues" evidence="1">
    <location>
        <begin position="282"/>
        <end position="292"/>
    </location>
</feature>
<proteinExistence type="predicted"/>
<name>A0A4Y2NS20_ARAVE</name>
<dbReference type="EMBL" id="BGPR01009665">
    <property type="protein sequence ID" value="GBN41479.1"/>
    <property type="molecule type" value="Genomic_DNA"/>
</dbReference>
<dbReference type="Proteomes" id="UP000499080">
    <property type="component" value="Unassembled WGS sequence"/>
</dbReference>
<feature type="compositionally biased region" description="Basic and acidic residues" evidence="1">
    <location>
        <begin position="271"/>
        <end position="281"/>
    </location>
</feature>
<feature type="region of interest" description="Disordered" evidence="1">
    <location>
        <begin position="271"/>
        <end position="292"/>
    </location>
</feature>
<feature type="compositionally biased region" description="Low complexity" evidence="1">
    <location>
        <begin position="746"/>
        <end position="760"/>
    </location>
</feature>
<feature type="region of interest" description="Disordered" evidence="1">
    <location>
        <begin position="351"/>
        <end position="376"/>
    </location>
</feature>
<feature type="compositionally biased region" description="Basic residues" evidence="1">
    <location>
        <begin position="777"/>
        <end position="787"/>
    </location>
</feature>
<evidence type="ECO:0000313" key="4">
    <source>
        <dbReference type="Proteomes" id="UP000499080"/>
    </source>
</evidence>
<feature type="region of interest" description="Disordered" evidence="1">
    <location>
        <begin position="958"/>
        <end position="991"/>
    </location>
</feature>
<comment type="caution">
    <text evidence="3">The sequence shown here is derived from an EMBL/GenBank/DDBJ whole genome shotgun (WGS) entry which is preliminary data.</text>
</comment>
<sequence>MKQFDLKYARKQETDDEKEENVILMKESVDEDFGSFQQETEAAEMEEVIYLESSKADFSTTMYALIDNDLFPDTELEKDDEIPNWEYEPFYEEFHKFTRSKQAELPSKSDTSFAEPVRNTAKKTADNGNSNALHEDRFPRNEAIPASEKLYPNDPSENNPPYRLNRNMKRPVSIENDDEGHLMKPNTKHNYYYYEETYPKHSHDRNNKFRKGIRKYKHTKSYDNYMQDRAQQHYVKEPLSYFVKKESMRPSKRLIHEIKVVEIANDMKDDGKPINIPKREVEESDDGNLEDESEHLSLKARNLEDNFSTLLSVSNTVDVNHIAPTKRTLSFPNEDKNIHARLIEIFQEPSYKSENDRTDRKRGISSGTLNNPAGKSKDLENLLNILTGGIGNEESLKPANEETEINIVMRRTVRQKDFKVGKNSSAYYGSVTHWKEDSDKQEKISQPNGNYSFDVANNFIPADSSDESQELRKKRNKSSRQLHSMYLVGPKGWKTFSKVSKRSHTESPRSLKLSTIGNLGNKTFDYEEDLSEKIKDFIHRHSSQNISDNESVDIDSNETKVIEVNEETLPKTNLTDINKKEKVLHIEQKTYHSLGKPESYKSPLTDVIETPAKKVVTSTVSKEPPDKNKNITIENLLTDLINEQTISPELQLLIDALNLHKGKSTSPSNNLTTESGITTHGEIIASSTVKPLQMNRTLNSLSTEATVPPKSGFEWDLSKIGNFLLQSIGLGTQTTQSSTSHEENGSSPNSLLKSNISSSKATQTLKTKNGSSLQKFQKPKRKKKIRTTKLPSTVPSSMTKQPSRFAYYGSKSQKKILLTAKKPPNTTPSVFWKHKTGRITTSIPKVSTICKYCSKEIKIIDTSVEISQTSSDMPVISNNTYKVFLENDVEWVTSPVKSVPLETESDEMEINTIAAKTFQLTTEGFFKKADIVFNKVFERNPQYLSTKHLEAPGKADIRSKSLLERESPSKLQQNEYSADGRESSIIDESNSELYKSPDKSVEYNKRFFELPKSNADNLASTRYPRQPKNVSENGKLTVNELISRNVILTDLLSLLNKKDILKKDLNGHNTSQNDRPKFFNLSGKHPYLAGFILGVGLVIIFLIFSIILYWMGFKKGQYDYYAKETEKEPGSAVRLLPKEERRATIADNGNVFYATNGDESTDTKTLKHLVAKASAVNAEDPVKEDVKLLKKRVISNENGVKPYKEIIPRQRSSSTILHHQSFRNNRKSQLESESFEPKLNSVSNDCSDDENWHGIFDKNKEPTLEILANESSVQKFKSPYRNKSSLRKSSFFK</sequence>
<keyword evidence="2" id="KW-1133">Transmembrane helix</keyword>
<keyword evidence="2" id="KW-0812">Transmembrane</keyword>
<dbReference type="OrthoDB" id="6437879at2759"/>
<feature type="transmembrane region" description="Helical" evidence="2">
    <location>
        <begin position="1087"/>
        <end position="1111"/>
    </location>
</feature>
<feature type="compositionally biased region" description="Basic and acidic residues" evidence="1">
    <location>
        <begin position="958"/>
        <end position="968"/>
    </location>
</feature>
<accession>A0A4Y2NS20</accession>
<gene>
    <name evidence="3" type="ORF">AVEN_36612_1</name>
</gene>
<feature type="region of interest" description="Disordered" evidence="1">
    <location>
        <begin position="734"/>
        <end position="800"/>
    </location>
</feature>
<reference evidence="3 4" key="1">
    <citation type="journal article" date="2019" name="Sci. Rep.">
        <title>Orb-weaving spider Araneus ventricosus genome elucidates the spidroin gene catalogue.</title>
        <authorList>
            <person name="Kono N."/>
            <person name="Nakamura H."/>
            <person name="Ohtoshi R."/>
            <person name="Moran D.A.P."/>
            <person name="Shinohara A."/>
            <person name="Yoshida Y."/>
            <person name="Fujiwara M."/>
            <person name="Mori M."/>
            <person name="Tomita M."/>
            <person name="Arakawa K."/>
        </authorList>
    </citation>
    <scope>NUCLEOTIDE SEQUENCE [LARGE SCALE GENOMIC DNA]</scope>
</reference>
<feature type="compositionally biased region" description="Polar residues" evidence="1">
    <location>
        <begin position="761"/>
        <end position="772"/>
    </location>
</feature>
<evidence type="ECO:0000256" key="1">
    <source>
        <dbReference type="SAM" id="MobiDB-lite"/>
    </source>
</evidence>
<organism evidence="3 4">
    <name type="scientific">Araneus ventricosus</name>
    <name type="common">Orbweaver spider</name>
    <name type="synonym">Epeira ventricosa</name>
    <dbReference type="NCBI Taxonomy" id="182803"/>
    <lineage>
        <taxon>Eukaryota</taxon>
        <taxon>Metazoa</taxon>
        <taxon>Ecdysozoa</taxon>
        <taxon>Arthropoda</taxon>
        <taxon>Chelicerata</taxon>
        <taxon>Arachnida</taxon>
        <taxon>Araneae</taxon>
        <taxon>Araneomorphae</taxon>
        <taxon>Entelegynae</taxon>
        <taxon>Araneoidea</taxon>
        <taxon>Araneidae</taxon>
        <taxon>Araneus</taxon>
    </lineage>
</organism>
<feature type="compositionally biased region" description="Basic and acidic residues" evidence="1">
    <location>
        <begin position="351"/>
        <end position="362"/>
    </location>
</feature>
<keyword evidence="2" id="KW-0472">Membrane</keyword>
<protein>
    <submittedName>
        <fullName evidence="3">Uncharacterized protein</fullName>
    </submittedName>
</protein>
<feature type="region of interest" description="Disordered" evidence="1">
    <location>
        <begin position="106"/>
        <end position="166"/>
    </location>
</feature>
<keyword evidence="4" id="KW-1185">Reference proteome</keyword>
<evidence type="ECO:0000313" key="3">
    <source>
        <dbReference type="EMBL" id="GBN41479.1"/>
    </source>
</evidence>